<evidence type="ECO:0000256" key="1">
    <source>
        <dbReference type="ARBA" id="ARBA00004141"/>
    </source>
</evidence>
<evidence type="ECO:0000256" key="3">
    <source>
        <dbReference type="ARBA" id="ARBA00022989"/>
    </source>
</evidence>
<reference evidence="6 7" key="1">
    <citation type="submission" date="2018-04" db="EMBL/GenBank/DDBJ databases">
        <title>Genomic Encyclopedia of Archaeal and Bacterial Type Strains, Phase II (KMG-II): from individual species to whole genera.</title>
        <authorList>
            <person name="Goeker M."/>
        </authorList>
    </citation>
    <scope>NUCLEOTIDE SEQUENCE [LARGE SCALE GENOMIC DNA]</scope>
    <source>
        <strain evidence="6 7">DSM 100434</strain>
    </source>
</reference>
<proteinExistence type="predicted"/>
<dbReference type="AlphaFoldDB" id="A0A2T5HVU0"/>
<protein>
    <submittedName>
        <fullName evidence="6">Uncharacterized protein involved in cysteine biosynthesis</fullName>
    </submittedName>
</protein>
<evidence type="ECO:0000313" key="7">
    <source>
        <dbReference type="Proteomes" id="UP000244077"/>
    </source>
</evidence>
<keyword evidence="3 5" id="KW-1133">Transmembrane helix</keyword>
<accession>A0A2T5HVU0</accession>
<dbReference type="RefSeq" id="WP_107814685.1">
    <property type="nucleotide sequence ID" value="NZ_QAOH01000001.1"/>
</dbReference>
<feature type="transmembrane region" description="Helical" evidence="5">
    <location>
        <begin position="124"/>
        <end position="145"/>
    </location>
</feature>
<sequence length="237" mass="25842">MLSDFTKALGQLGDKRFQSVLLKGIGLTVALLVAIYLVFVWVIGMFVPDTFTLPLVGEITWVDNALSIGSFFLMIGLSVFLMVPVASAFTGLFLEEVSDAVEDVHYPGLPEVPRQSFSDMLLDSLGFLGVIFAANLIALVLYLILNIAAPVIFWALNGFLLGREYFQMVAMRRLGREGAKAARKRHMPEIWLAGALMAIPLSIPLVNLLIPVLGAATFTHMFMRLEGGALRGSTVGH</sequence>
<feature type="transmembrane region" description="Helical" evidence="5">
    <location>
        <begin position="20"/>
        <end position="47"/>
    </location>
</feature>
<dbReference type="EMBL" id="QAOH01000001">
    <property type="protein sequence ID" value="PTQ75671.1"/>
    <property type="molecule type" value="Genomic_DNA"/>
</dbReference>
<evidence type="ECO:0000256" key="4">
    <source>
        <dbReference type="ARBA" id="ARBA00023136"/>
    </source>
</evidence>
<feature type="transmembrane region" description="Helical" evidence="5">
    <location>
        <begin position="190"/>
        <end position="213"/>
    </location>
</feature>
<dbReference type="Pfam" id="PF07264">
    <property type="entry name" value="EI24"/>
    <property type="match status" value="1"/>
</dbReference>
<dbReference type="OrthoDB" id="5421146at2"/>
<evidence type="ECO:0000313" key="6">
    <source>
        <dbReference type="EMBL" id="PTQ75671.1"/>
    </source>
</evidence>
<keyword evidence="7" id="KW-1185">Reference proteome</keyword>
<evidence type="ECO:0000256" key="5">
    <source>
        <dbReference type="SAM" id="Phobius"/>
    </source>
</evidence>
<dbReference type="InterPro" id="IPR059112">
    <property type="entry name" value="CysZ/EI24"/>
</dbReference>
<evidence type="ECO:0000256" key="2">
    <source>
        <dbReference type="ARBA" id="ARBA00022692"/>
    </source>
</evidence>
<gene>
    <name evidence="6" type="ORF">C8N42_101210</name>
</gene>
<organism evidence="6 7">
    <name type="scientific">Celeribacter persicus</name>
    <dbReference type="NCBI Taxonomy" id="1651082"/>
    <lineage>
        <taxon>Bacteria</taxon>
        <taxon>Pseudomonadati</taxon>
        <taxon>Pseudomonadota</taxon>
        <taxon>Alphaproteobacteria</taxon>
        <taxon>Rhodobacterales</taxon>
        <taxon>Roseobacteraceae</taxon>
        <taxon>Celeribacter</taxon>
    </lineage>
</organism>
<keyword evidence="4 5" id="KW-0472">Membrane</keyword>
<keyword evidence="2 5" id="KW-0812">Transmembrane</keyword>
<feature type="transmembrane region" description="Helical" evidence="5">
    <location>
        <begin position="67"/>
        <end position="94"/>
    </location>
</feature>
<name>A0A2T5HVU0_9RHOB</name>
<comment type="subcellular location">
    <subcellularLocation>
        <location evidence="1">Membrane</location>
        <topology evidence="1">Multi-pass membrane protein</topology>
    </subcellularLocation>
</comment>
<comment type="caution">
    <text evidence="6">The sequence shown here is derived from an EMBL/GenBank/DDBJ whole genome shotgun (WGS) entry which is preliminary data.</text>
</comment>
<dbReference type="Proteomes" id="UP000244077">
    <property type="component" value="Unassembled WGS sequence"/>
</dbReference>